<comment type="subcellular location">
    <subcellularLocation>
        <location evidence="1 7">Endoplasmic reticulum membrane</location>
        <topology evidence="1 7">Multi-pass membrane protein</topology>
    </subcellularLocation>
</comment>
<protein>
    <recommendedName>
        <fullName evidence="7">Derlin</fullName>
    </recommendedName>
</protein>
<organism evidence="8 9">
    <name type="scientific">Capsaspora owczarzaki (strain ATCC 30864)</name>
    <dbReference type="NCBI Taxonomy" id="595528"/>
    <lineage>
        <taxon>Eukaryota</taxon>
        <taxon>Filasterea</taxon>
        <taxon>Capsaspora</taxon>
    </lineage>
</organism>
<proteinExistence type="inferred from homology"/>
<keyword evidence="4 7" id="KW-0256">Endoplasmic reticulum</keyword>
<dbReference type="Proteomes" id="UP000008743">
    <property type="component" value="Unassembled WGS sequence"/>
</dbReference>
<feature type="transmembrane region" description="Helical" evidence="7">
    <location>
        <begin position="100"/>
        <end position="129"/>
    </location>
</feature>
<dbReference type="EMBL" id="KE346371">
    <property type="protein sequence ID" value="KJE96492.1"/>
    <property type="molecule type" value="Genomic_DNA"/>
</dbReference>
<dbReference type="InterPro" id="IPR035952">
    <property type="entry name" value="Rhomboid-like_sf"/>
</dbReference>
<evidence type="ECO:0000256" key="3">
    <source>
        <dbReference type="ARBA" id="ARBA00022692"/>
    </source>
</evidence>
<feature type="transmembrane region" description="Helical" evidence="7">
    <location>
        <begin position="54"/>
        <end position="79"/>
    </location>
</feature>
<comment type="function">
    <text evidence="7">May be involved in the degradation of misfolded endoplasmic reticulum (ER) luminal proteins.</text>
</comment>
<evidence type="ECO:0000256" key="6">
    <source>
        <dbReference type="ARBA" id="ARBA00023136"/>
    </source>
</evidence>
<dbReference type="PhylomeDB" id="A0A0D2VXT4"/>
<dbReference type="eggNOG" id="KOG0858">
    <property type="taxonomic scope" value="Eukaryota"/>
</dbReference>
<keyword evidence="3 7" id="KW-0812">Transmembrane</keyword>
<sequence>MADATVREWFLGVPIITRVWFAAAMGLTLVANFHRPLMFYMYLDYSQVFYHFNFWRPVTSAFFLGKLSFSFLMSLYFLYKYSRTLEEQHFLGRKAEYATLVGFIWLVLLALAPILNMPFIGLAAIYSLIYVWSQFYANVIVSFIFGIQFKAMYLPWVLAAFSLLTGNFPFDELVGIFVGHAYFYLATIYPQRSGRQLLFTPGFLLKLFPAERPTVQGFAPVGRRPQDVDNNIRQDGHAWGTGNTLGNQ</sequence>
<evidence type="ECO:0000256" key="5">
    <source>
        <dbReference type="ARBA" id="ARBA00022989"/>
    </source>
</evidence>
<evidence type="ECO:0000313" key="8">
    <source>
        <dbReference type="EMBL" id="KJE96492.1"/>
    </source>
</evidence>
<dbReference type="InParanoid" id="A0A0D2VXT4"/>
<dbReference type="GO" id="GO:0006950">
    <property type="term" value="P:response to stress"/>
    <property type="evidence" value="ECO:0007669"/>
    <property type="project" value="UniProtKB-ARBA"/>
</dbReference>
<dbReference type="AlphaFoldDB" id="A0A0D2VXT4"/>
<feature type="transmembrane region" description="Helical" evidence="7">
    <location>
        <begin position="135"/>
        <end position="161"/>
    </location>
</feature>
<dbReference type="STRING" id="595528.A0A0D2VXT4"/>
<evidence type="ECO:0000313" key="9">
    <source>
        <dbReference type="Proteomes" id="UP000008743"/>
    </source>
</evidence>
<feature type="transmembrane region" description="Helical" evidence="7">
    <location>
        <begin position="9"/>
        <end position="34"/>
    </location>
</feature>
<dbReference type="OMA" id="SSPAEWY"/>
<comment type="similarity">
    <text evidence="2 7">Belongs to the derlin family.</text>
</comment>
<dbReference type="PANTHER" id="PTHR11009">
    <property type="entry name" value="DER1-LIKE PROTEIN, DERLIN"/>
    <property type="match status" value="1"/>
</dbReference>
<reference evidence="9" key="1">
    <citation type="submission" date="2011-02" db="EMBL/GenBank/DDBJ databases">
        <title>The Genome Sequence of Capsaspora owczarzaki ATCC 30864.</title>
        <authorList>
            <person name="Russ C."/>
            <person name="Cuomo C."/>
            <person name="Burger G."/>
            <person name="Gray M.W."/>
            <person name="Holland P.W.H."/>
            <person name="King N."/>
            <person name="Lang F.B.F."/>
            <person name="Roger A.J."/>
            <person name="Ruiz-Trillo I."/>
            <person name="Young S.K."/>
            <person name="Zeng Q."/>
            <person name="Gargeya S."/>
            <person name="Alvarado L."/>
            <person name="Berlin A."/>
            <person name="Chapman S.B."/>
            <person name="Chen Z."/>
            <person name="Freedman E."/>
            <person name="Gellesch M."/>
            <person name="Goldberg J."/>
            <person name="Griggs A."/>
            <person name="Gujja S."/>
            <person name="Heilman E."/>
            <person name="Heiman D."/>
            <person name="Howarth C."/>
            <person name="Mehta T."/>
            <person name="Neiman D."/>
            <person name="Pearson M."/>
            <person name="Roberts A."/>
            <person name="Saif S."/>
            <person name="Shea T."/>
            <person name="Shenoy N."/>
            <person name="Sisk P."/>
            <person name="Stolte C."/>
            <person name="Sykes S."/>
            <person name="White J."/>
            <person name="Yandava C."/>
            <person name="Haas B."/>
            <person name="Nusbaum C."/>
            <person name="Birren B."/>
        </authorList>
    </citation>
    <scope>NUCLEOTIDE SEQUENCE</scope>
    <source>
        <strain evidence="9">ATCC 30864</strain>
    </source>
</reference>
<accession>A0A0D2VXT4</accession>
<evidence type="ECO:0000256" key="4">
    <source>
        <dbReference type="ARBA" id="ARBA00022824"/>
    </source>
</evidence>
<evidence type="ECO:0000256" key="2">
    <source>
        <dbReference type="ARBA" id="ARBA00008917"/>
    </source>
</evidence>
<keyword evidence="9" id="KW-1185">Reference proteome</keyword>
<name>A0A0D2VXT4_CAPO3</name>
<keyword evidence="5 7" id="KW-1133">Transmembrane helix</keyword>
<dbReference type="OrthoDB" id="1716531at2759"/>
<keyword evidence="6 7" id="KW-0472">Membrane</keyword>
<gene>
    <name evidence="8" type="ORF">CAOG_006812</name>
</gene>
<dbReference type="GO" id="GO:0005789">
    <property type="term" value="C:endoplasmic reticulum membrane"/>
    <property type="evidence" value="ECO:0007669"/>
    <property type="project" value="UniProtKB-SubCell"/>
</dbReference>
<evidence type="ECO:0000256" key="1">
    <source>
        <dbReference type="ARBA" id="ARBA00004477"/>
    </source>
</evidence>
<dbReference type="FunCoup" id="A0A0D2VXT4">
    <property type="interactions" value="189"/>
</dbReference>
<dbReference type="RefSeq" id="XP_004344433.1">
    <property type="nucleotide sequence ID" value="XM_004344383.2"/>
</dbReference>
<evidence type="ECO:0000256" key="7">
    <source>
        <dbReference type="RuleBase" id="RU363059"/>
    </source>
</evidence>
<dbReference type="Pfam" id="PF04511">
    <property type="entry name" value="DER1"/>
    <property type="match status" value="1"/>
</dbReference>
<dbReference type="InterPro" id="IPR007599">
    <property type="entry name" value="DER1"/>
</dbReference>
<dbReference type="SUPFAM" id="SSF144091">
    <property type="entry name" value="Rhomboid-like"/>
    <property type="match status" value="1"/>
</dbReference>